<evidence type="ECO:0000256" key="2">
    <source>
        <dbReference type="SAM" id="MobiDB-lite"/>
    </source>
</evidence>
<evidence type="ECO:0000313" key="4">
    <source>
        <dbReference type="EMBL" id="APB34362.1"/>
    </source>
</evidence>
<reference evidence="4 5" key="1">
    <citation type="submission" date="2016-10" db="EMBL/GenBank/DDBJ databases">
        <title>Description of Gloeomargarita lithophora gen. nov., sp. nov., a thylakoid-bearing basal-branching cyanobacterium with intracellular carbonates, and proposal for Gloeomargaritales ord. nov.</title>
        <authorList>
            <person name="Moreira D."/>
            <person name="Tavera R."/>
            <person name="Benzerara K."/>
            <person name="Skouri-Panet F."/>
            <person name="Couradeau E."/>
            <person name="Gerard E."/>
            <person name="Loussert C."/>
            <person name="Novelo E."/>
            <person name="Zivanovic Y."/>
            <person name="Lopez-Garcia P."/>
        </authorList>
    </citation>
    <scope>NUCLEOTIDE SEQUENCE [LARGE SCALE GENOMIC DNA]</scope>
    <source>
        <strain evidence="4 5">D10</strain>
    </source>
</reference>
<dbReference type="EMBL" id="CP017675">
    <property type="protein sequence ID" value="APB34362.1"/>
    <property type="molecule type" value="Genomic_DNA"/>
</dbReference>
<feature type="compositionally biased region" description="Low complexity" evidence="2">
    <location>
        <begin position="92"/>
        <end position="105"/>
    </location>
</feature>
<dbReference type="Proteomes" id="UP000180235">
    <property type="component" value="Chromosome"/>
</dbReference>
<dbReference type="RefSeq" id="WP_071454811.1">
    <property type="nucleotide sequence ID" value="NZ_CP017675.1"/>
</dbReference>
<feature type="compositionally biased region" description="Basic and acidic residues" evidence="2">
    <location>
        <begin position="147"/>
        <end position="157"/>
    </location>
</feature>
<sequence length="173" mass="19478">MTVRIYVGNLPEDVEKQELDTLFREAQEIQSLKLITNRKTNKCRGFGFITVKTEEEADSLVSRFNGQTFREQALKVEKALPRTKDTPETEEAPPASEPVAKPVKATAPVERPTPRRDAPNRNSQRQQNRRKSPAQTTATPVATGNHEATEPDPRWADALRQLKERLAMQTTGS</sequence>
<accession>A0A1J0AEJ3</accession>
<dbReference type="InterPro" id="IPR035979">
    <property type="entry name" value="RBD_domain_sf"/>
</dbReference>
<dbReference type="SUPFAM" id="SSF54928">
    <property type="entry name" value="RNA-binding domain, RBD"/>
    <property type="match status" value="1"/>
</dbReference>
<dbReference type="InterPro" id="IPR012677">
    <property type="entry name" value="Nucleotide-bd_a/b_plait_sf"/>
</dbReference>
<dbReference type="AlphaFoldDB" id="A0A1J0AEJ3"/>
<name>A0A1J0AEJ3_9CYAN</name>
<dbReference type="InterPro" id="IPR050502">
    <property type="entry name" value="Euk_RNA-bind_prot"/>
</dbReference>
<feature type="region of interest" description="Disordered" evidence="2">
    <location>
        <begin position="66"/>
        <end position="157"/>
    </location>
</feature>
<feature type="compositionally biased region" description="Polar residues" evidence="2">
    <location>
        <begin position="133"/>
        <end position="142"/>
    </location>
</feature>
<evidence type="ECO:0000313" key="5">
    <source>
        <dbReference type="Proteomes" id="UP000180235"/>
    </source>
</evidence>
<feature type="compositionally biased region" description="Basic and acidic residues" evidence="2">
    <location>
        <begin position="72"/>
        <end position="87"/>
    </location>
</feature>
<keyword evidence="1" id="KW-0694">RNA-binding</keyword>
<dbReference type="Gene3D" id="3.30.70.330">
    <property type="match status" value="1"/>
</dbReference>
<dbReference type="Pfam" id="PF00076">
    <property type="entry name" value="RRM_1"/>
    <property type="match status" value="1"/>
</dbReference>
<keyword evidence="5" id="KW-1185">Reference proteome</keyword>
<dbReference type="KEGG" id="glt:GlitD10_2036"/>
<dbReference type="GO" id="GO:0003729">
    <property type="term" value="F:mRNA binding"/>
    <property type="evidence" value="ECO:0007669"/>
    <property type="project" value="TreeGrafter"/>
</dbReference>
<gene>
    <name evidence="4" type="ORF">GlitD10_2036</name>
</gene>
<evidence type="ECO:0000259" key="3">
    <source>
        <dbReference type="PROSITE" id="PS50102"/>
    </source>
</evidence>
<dbReference type="OrthoDB" id="465167at2"/>
<proteinExistence type="predicted"/>
<dbReference type="SMART" id="SM00360">
    <property type="entry name" value="RRM"/>
    <property type="match status" value="1"/>
</dbReference>
<organism evidence="4 5">
    <name type="scientific">Gloeomargarita lithophora Alchichica-D10</name>
    <dbReference type="NCBI Taxonomy" id="1188229"/>
    <lineage>
        <taxon>Bacteria</taxon>
        <taxon>Bacillati</taxon>
        <taxon>Cyanobacteriota</taxon>
        <taxon>Cyanophyceae</taxon>
        <taxon>Gloeomargaritales</taxon>
        <taxon>Gloeomargaritaceae</taxon>
        <taxon>Gloeomargarita</taxon>
    </lineage>
</organism>
<dbReference type="PANTHER" id="PTHR48025:SF1">
    <property type="entry name" value="RRM DOMAIN-CONTAINING PROTEIN"/>
    <property type="match status" value="1"/>
</dbReference>
<dbReference type="PANTHER" id="PTHR48025">
    <property type="entry name" value="OS02G0815200 PROTEIN"/>
    <property type="match status" value="1"/>
</dbReference>
<protein>
    <submittedName>
        <fullName evidence="4">RNA-binding region RNP-1</fullName>
    </submittedName>
</protein>
<dbReference type="STRING" id="1188229.GlitD10_2036"/>
<feature type="domain" description="RRM" evidence="3">
    <location>
        <begin position="3"/>
        <end position="81"/>
    </location>
</feature>
<dbReference type="PROSITE" id="PS50102">
    <property type="entry name" value="RRM"/>
    <property type="match status" value="1"/>
</dbReference>
<dbReference type="InterPro" id="IPR000504">
    <property type="entry name" value="RRM_dom"/>
</dbReference>
<evidence type="ECO:0000256" key="1">
    <source>
        <dbReference type="ARBA" id="ARBA00022884"/>
    </source>
</evidence>